<dbReference type="PANTHER" id="PTHR34475">
    <property type="match status" value="1"/>
</dbReference>
<evidence type="ECO:0000256" key="1">
    <source>
        <dbReference type="SAM" id="MobiDB-lite"/>
    </source>
</evidence>
<protein>
    <recommendedName>
        <fullName evidence="3">HTH cro/C1-type domain-containing protein</fullName>
    </recommendedName>
</protein>
<sequence length="300" mass="32457">MNEERNKQIGQDLQKVRLDKGMSLDEIQQKTRIQTRYLQAIENGQFEQLPGTFYERAFVRQFANALDLDVDAFVAEHDLVAATPSETEATLAGARVDKDHVTRAGMHHAEEGAAEKTRRVMPKVLIGIAIVTILGVIWALVVAFTGSTNTPDKKAVSVTTSSVSKPAESSSESAKSESKKESSASSSSKKEESVKLGTPIVDAAGVTYNDVQVPKDKPSTLKVEAKGDVWLQVTGTDGTVLMNDTLKSGTSQSLEIPTTMTGVTMQIGNATMLTTKLDGTDLPLKNGNVMVWRSALNFKR</sequence>
<feature type="transmembrane region" description="Helical" evidence="2">
    <location>
        <begin position="124"/>
        <end position="144"/>
    </location>
</feature>
<dbReference type="EMBL" id="CP009223">
    <property type="protein sequence ID" value="AIM63049.1"/>
    <property type="molecule type" value="Genomic_DNA"/>
</dbReference>
<dbReference type="KEGG" id="wce:WS08_0794"/>
<evidence type="ECO:0000256" key="2">
    <source>
        <dbReference type="SAM" id="Phobius"/>
    </source>
</evidence>
<dbReference type="RefSeq" id="WP_009496372.1">
    <property type="nucleotide sequence ID" value="NZ_CP009223.1"/>
</dbReference>
<dbReference type="SUPFAM" id="SSF47413">
    <property type="entry name" value="lambda repressor-like DNA-binding domains"/>
    <property type="match status" value="1"/>
</dbReference>
<accession>A0A075U0K8</accession>
<dbReference type="CDD" id="cd00093">
    <property type="entry name" value="HTH_XRE"/>
    <property type="match status" value="1"/>
</dbReference>
<keyword evidence="2" id="KW-0472">Membrane</keyword>
<evidence type="ECO:0000313" key="4">
    <source>
        <dbReference type="EMBL" id="AIM63049.1"/>
    </source>
</evidence>
<dbReference type="OrthoDB" id="9797543at2"/>
<dbReference type="STRING" id="759620.WS105_0858"/>
<reference evidence="5" key="2">
    <citation type="submission" date="2014-08" db="EMBL/GenBank/DDBJ databases">
        <title>Complete genome of Weissella ceti strain WS74 isolated from diseased rainbow trout in Brazil.</title>
        <authorList>
            <person name="Figueiredo H.C.P."/>
            <person name="Leal C.A.G."/>
            <person name="Pereira F.L."/>
            <person name="Soares S.C."/>
            <person name="Dorella F.A."/>
            <person name="Carvalho A.F."/>
            <person name="Azevedo V.A.C."/>
        </authorList>
    </citation>
    <scope>NUCLEOTIDE SEQUENCE [LARGE SCALE GENOMIC DNA]</scope>
    <source>
        <strain evidence="5">WS74</strain>
    </source>
</reference>
<dbReference type="InterPro" id="IPR050400">
    <property type="entry name" value="Bact_Cytoskel_RodZ"/>
</dbReference>
<dbReference type="InterPro" id="IPR001387">
    <property type="entry name" value="Cro/C1-type_HTH"/>
</dbReference>
<dbReference type="Pfam" id="PF13464">
    <property type="entry name" value="RodZ_C"/>
    <property type="match status" value="1"/>
</dbReference>
<proteinExistence type="predicted"/>
<dbReference type="InterPro" id="IPR010982">
    <property type="entry name" value="Lambda_DNA-bd_dom_sf"/>
</dbReference>
<dbReference type="Pfam" id="PF13413">
    <property type="entry name" value="HTH_25"/>
    <property type="match status" value="1"/>
</dbReference>
<dbReference type="InterPro" id="IPR025194">
    <property type="entry name" value="RodZ-like_C"/>
</dbReference>
<dbReference type="PANTHER" id="PTHR34475:SF1">
    <property type="entry name" value="CYTOSKELETON PROTEIN RODZ"/>
    <property type="match status" value="1"/>
</dbReference>
<dbReference type="AlphaFoldDB" id="A0A075U0K8"/>
<name>A0A075U0K8_9LACO</name>
<gene>
    <name evidence="4" type="ORF">WS74_0797</name>
</gene>
<evidence type="ECO:0000259" key="3">
    <source>
        <dbReference type="PROSITE" id="PS50943"/>
    </source>
</evidence>
<keyword evidence="2" id="KW-1133">Transmembrane helix</keyword>
<evidence type="ECO:0000313" key="5">
    <source>
        <dbReference type="Proteomes" id="UP000029079"/>
    </source>
</evidence>
<dbReference type="PATRIC" id="fig|759620.7.peg.819"/>
<organism evidence="4 5">
    <name type="scientific">Weissella ceti</name>
    <dbReference type="NCBI Taxonomy" id="759620"/>
    <lineage>
        <taxon>Bacteria</taxon>
        <taxon>Bacillati</taxon>
        <taxon>Bacillota</taxon>
        <taxon>Bacilli</taxon>
        <taxon>Lactobacillales</taxon>
        <taxon>Lactobacillaceae</taxon>
        <taxon>Weissella</taxon>
    </lineage>
</organism>
<dbReference type="KEGG" id="wci:WS105_0858"/>
<feature type="compositionally biased region" description="Low complexity" evidence="1">
    <location>
        <begin position="156"/>
        <end position="173"/>
    </location>
</feature>
<keyword evidence="5" id="KW-1185">Reference proteome</keyword>
<dbReference type="PROSITE" id="PS50943">
    <property type="entry name" value="HTH_CROC1"/>
    <property type="match status" value="1"/>
</dbReference>
<dbReference type="Gene3D" id="1.10.260.40">
    <property type="entry name" value="lambda repressor-like DNA-binding domains"/>
    <property type="match status" value="1"/>
</dbReference>
<keyword evidence="2" id="KW-0812">Transmembrane</keyword>
<feature type="compositionally biased region" description="Basic and acidic residues" evidence="1">
    <location>
        <begin position="174"/>
        <end position="194"/>
    </location>
</feature>
<dbReference type="Proteomes" id="UP000029079">
    <property type="component" value="Chromosome"/>
</dbReference>
<dbReference type="KEGG" id="wct:WS74_0797"/>
<dbReference type="GO" id="GO:0003677">
    <property type="term" value="F:DNA binding"/>
    <property type="evidence" value="ECO:0007669"/>
    <property type="project" value="InterPro"/>
</dbReference>
<feature type="domain" description="HTH cro/C1-type" evidence="3">
    <location>
        <begin position="13"/>
        <end position="73"/>
    </location>
</feature>
<reference evidence="4 5" key="1">
    <citation type="journal article" date="2014" name="Genome Announc.">
        <title>Complete Genome Sequences of Fish Pathogenic Weissella ceti Strains WS74 and WS105.</title>
        <authorList>
            <person name="Figueiredo H.C."/>
            <person name="Leal C.A."/>
            <person name="Dorella F.A."/>
            <person name="Carvalho A.F."/>
            <person name="Soares S.C."/>
            <person name="Pereira F.L."/>
            <person name="Azevedo V.A."/>
        </authorList>
    </citation>
    <scope>NUCLEOTIDE SEQUENCE [LARGE SCALE GENOMIC DNA]</scope>
    <source>
        <strain evidence="4 5">WS74</strain>
    </source>
</reference>
<feature type="region of interest" description="Disordered" evidence="1">
    <location>
        <begin position="151"/>
        <end position="195"/>
    </location>
</feature>